<dbReference type="SMART" id="SM00388">
    <property type="entry name" value="HisKA"/>
    <property type="match status" value="1"/>
</dbReference>
<gene>
    <name evidence="15" type="ORF">Rhe02_16500</name>
</gene>
<dbReference type="CDD" id="cd06225">
    <property type="entry name" value="HAMP"/>
    <property type="match status" value="1"/>
</dbReference>
<keyword evidence="5" id="KW-0808">Transferase</keyword>
<feature type="domain" description="Histidine kinase" evidence="13">
    <location>
        <begin position="251"/>
        <end position="458"/>
    </location>
</feature>
<evidence type="ECO:0000256" key="1">
    <source>
        <dbReference type="ARBA" id="ARBA00000085"/>
    </source>
</evidence>
<keyword evidence="16" id="KW-1185">Reference proteome</keyword>
<accession>A0A8J3VF48</accession>
<evidence type="ECO:0000256" key="3">
    <source>
        <dbReference type="ARBA" id="ARBA00012438"/>
    </source>
</evidence>
<evidence type="ECO:0000259" key="13">
    <source>
        <dbReference type="PROSITE" id="PS50109"/>
    </source>
</evidence>
<sequence length="475" mass="50135">MSRARDLLSRWGVGGIRLRSALAAAAVVSAAAALAGVLMVYSARSSLTANIDATASQRSGQVAAAITSGDEARLAQTLRPAAGDQTIVQVLDQSGQVVACSPAITGLPPITDLRPAAGQTLWQQGLLPSGDDPFRIVATSVPAGAGSRIVVVGQSLQPVEESLEVVTDSFLAGIPLLALAVGLATFVFVSRSLRAVEAIRGRVATITARDLRARVPVPRARDEVAALAETMNAMLDRLQAASDTQRRFVADASHELRSPLTTLQVGLDVLAAGDEPPPGVQRLRIETGRLGRLVADLLLLARADEHGLRPRDADVDLDDIAYSHRERLHRQYPHLLVEAHIAAVRVPGDAHQLERAVGNLCDNAAQHARTLVTVEVWQEQSTAHLIVADDGPGIDPADRERVFGRFVRLDTSRSRNVGGSGLGLAITREIARGHHGTIAVETSPGGGAALHLRLPTIGHDGHRRGGEDAHPHGGR</sequence>
<comment type="caution">
    <text evidence="15">The sequence shown here is derived from an EMBL/GenBank/DDBJ whole genome shotgun (WGS) entry which is preliminary data.</text>
</comment>
<evidence type="ECO:0000256" key="7">
    <source>
        <dbReference type="ARBA" id="ARBA00022777"/>
    </source>
</evidence>
<evidence type="ECO:0000256" key="6">
    <source>
        <dbReference type="ARBA" id="ARBA00022692"/>
    </source>
</evidence>
<dbReference type="InterPro" id="IPR036097">
    <property type="entry name" value="HisK_dim/P_sf"/>
</dbReference>
<evidence type="ECO:0000313" key="15">
    <source>
        <dbReference type="EMBL" id="GIH03583.1"/>
    </source>
</evidence>
<dbReference type="InterPro" id="IPR003594">
    <property type="entry name" value="HATPase_dom"/>
</dbReference>
<feature type="compositionally biased region" description="Basic and acidic residues" evidence="11">
    <location>
        <begin position="459"/>
        <end position="475"/>
    </location>
</feature>
<feature type="transmembrane region" description="Helical" evidence="12">
    <location>
        <begin position="21"/>
        <end position="41"/>
    </location>
</feature>
<evidence type="ECO:0000256" key="9">
    <source>
        <dbReference type="ARBA" id="ARBA00023012"/>
    </source>
</evidence>
<dbReference type="InterPro" id="IPR003661">
    <property type="entry name" value="HisK_dim/P_dom"/>
</dbReference>
<keyword evidence="6 12" id="KW-0812">Transmembrane</keyword>
<dbReference type="SUPFAM" id="SSF158472">
    <property type="entry name" value="HAMP domain-like"/>
    <property type="match status" value="1"/>
</dbReference>
<dbReference type="Gene3D" id="3.30.565.10">
    <property type="entry name" value="Histidine kinase-like ATPase, C-terminal domain"/>
    <property type="match status" value="1"/>
</dbReference>
<dbReference type="InterPro" id="IPR036890">
    <property type="entry name" value="HATPase_C_sf"/>
</dbReference>
<dbReference type="PRINTS" id="PR00344">
    <property type="entry name" value="BCTRLSENSOR"/>
</dbReference>
<proteinExistence type="predicted"/>
<keyword evidence="9" id="KW-0902">Two-component regulatory system</keyword>
<keyword evidence="7 15" id="KW-0418">Kinase</keyword>
<evidence type="ECO:0000256" key="5">
    <source>
        <dbReference type="ARBA" id="ARBA00022679"/>
    </source>
</evidence>
<dbReference type="InterPro" id="IPR005467">
    <property type="entry name" value="His_kinase_dom"/>
</dbReference>
<dbReference type="PANTHER" id="PTHR45436:SF5">
    <property type="entry name" value="SENSOR HISTIDINE KINASE TRCS"/>
    <property type="match status" value="1"/>
</dbReference>
<dbReference type="InterPro" id="IPR004358">
    <property type="entry name" value="Sig_transdc_His_kin-like_C"/>
</dbReference>
<evidence type="ECO:0000256" key="8">
    <source>
        <dbReference type="ARBA" id="ARBA00022989"/>
    </source>
</evidence>
<dbReference type="PANTHER" id="PTHR45436">
    <property type="entry name" value="SENSOR HISTIDINE KINASE YKOH"/>
    <property type="match status" value="1"/>
</dbReference>
<keyword evidence="10 12" id="KW-0472">Membrane</keyword>
<dbReference type="EMBL" id="BONY01000008">
    <property type="protein sequence ID" value="GIH03583.1"/>
    <property type="molecule type" value="Genomic_DNA"/>
</dbReference>
<dbReference type="InterPro" id="IPR003660">
    <property type="entry name" value="HAMP_dom"/>
</dbReference>
<dbReference type="GO" id="GO:0005886">
    <property type="term" value="C:plasma membrane"/>
    <property type="evidence" value="ECO:0007669"/>
    <property type="project" value="UniProtKB-SubCell"/>
</dbReference>
<comment type="subcellular location">
    <subcellularLocation>
        <location evidence="2">Cell membrane</location>
    </subcellularLocation>
</comment>
<dbReference type="PROSITE" id="PS50109">
    <property type="entry name" value="HIS_KIN"/>
    <property type="match status" value="1"/>
</dbReference>
<dbReference type="SUPFAM" id="SSF55874">
    <property type="entry name" value="ATPase domain of HSP90 chaperone/DNA topoisomerase II/histidine kinase"/>
    <property type="match status" value="1"/>
</dbReference>
<dbReference type="PROSITE" id="PS50885">
    <property type="entry name" value="HAMP"/>
    <property type="match status" value="1"/>
</dbReference>
<feature type="region of interest" description="Disordered" evidence="11">
    <location>
        <begin position="456"/>
        <end position="475"/>
    </location>
</feature>
<evidence type="ECO:0000256" key="12">
    <source>
        <dbReference type="SAM" id="Phobius"/>
    </source>
</evidence>
<dbReference type="InterPro" id="IPR050428">
    <property type="entry name" value="TCS_sensor_his_kinase"/>
</dbReference>
<dbReference type="GO" id="GO:0000155">
    <property type="term" value="F:phosphorelay sensor kinase activity"/>
    <property type="evidence" value="ECO:0007669"/>
    <property type="project" value="InterPro"/>
</dbReference>
<dbReference type="RefSeq" id="WP_203907489.1">
    <property type="nucleotide sequence ID" value="NZ_BONY01000008.1"/>
</dbReference>
<evidence type="ECO:0000256" key="4">
    <source>
        <dbReference type="ARBA" id="ARBA00022553"/>
    </source>
</evidence>
<dbReference type="SMART" id="SM00304">
    <property type="entry name" value="HAMP"/>
    <property type="match status" value="1"/>
</dbReference>
<keyword evidence="8 12" id="KW-1133">Transmembrane helix</keyword>
<comment type="catalytic activity">
    <reaction evidence="1">
        <text>ATP + protein L-histidine = ADP + protein N-phospho-L-histidine.</text>
        <dbReference type="EC" id="2.7.13.3"/>
    </reaction>
</comment>
<dbReference type="Gene3D" id="1.10.287.130">
    <property type="match status" value="1"/>
</dbReference>
<dbReference type="Pfam" id="PF02518">
    <property type="entry name" value="HATPase_c"/>
    <property type="match status" value="1"/>
</dbReference>
<dbReference type="SUPFAM" id="SSF47384">
    <property type="entry name" value="Homodimeric domain of signal transducing histidine kinase"/>
    <property type="match status" value="1"/>
</dbReference>
<name>A0A8J3VF48_9ACTN</name>
<dbReference type="Pfam" id="PF00672">
    <property type="entry name" value="HAMP"/>
    <property type="match status" value="1"/>
</dbReference>
<dbReference type="SMART" id="SM00387">
    <property type="entry name" value="HATPase_c"/>
    <property type="match status" value="1"/>
</dbReference>
<evidence type="ECO:0000256" key="2">
    <source>
        <dbReference type="ARBA" id="ARBA00004236"/>
    </source>
</evidence>
<dbReference type="CDD" id="cd00082">
    <property type="entry name" value="HisKA"/>
    <property type="match status" value="1"/>
</dbReference>
<reference evidence="15" key="1">
    <citation type="submission" date="2021-01" db="EMBL/GenBank/DDBJ databases">
        <title>Whole genome shotgun sequence of Rhizocola hellebori NBRC 109834.</title>
        <authorList>
            <person name="Komaki H."/>
            <person name="Tamura T."/>
        </authorList>
    </citation>
    <scope>NUCLEOTIDE SEQUENCE</scope>
    <source>
        <strain evidence="15">NBRC 109834</strain>
    </source>
</reference>
<organism evidence="15 16">
    <name type="scientific">Rhizocola hellebori</name>
    <dbReference type="NCBI Taxonomy" id="1392758"/>
    <lineage>
        <taxon>Bacteria</taxon>
        <taxon>Bacillati</taxon>
        <taxon>Actinomycetota</taxon>
        <taxon>Actinomycetes</taxon>
        <taxon>Micromonosporales</taxon>
        <taxon>Micromonosporaceae</taxon>
        <taxon>Rhizocola</taxon>
    </lineage>
</organism>
<dbReference type="EC" id="2.7.13.3" evidence="3"/>
<evidence type="ECO:0000259" key="14">
    <source>
        <dbReference type="PROSITE" id="PS50885"/>
    </source>
</evidence>
<dbReference type="Proteomes" id="UP000612899">
    <property type="component" value="Unassembled WGS sequence"/>
</dbReference>
<evidence type="ECO:0000256" key="11">
    <source>
        <dbReference type="SAM" id="MobiDB-lite"/>
    </source>
</evidence>
<keyword evidence="4" id="KW-0597">Phosphoprotein</keyword>
<feature type="domain" description="HAMP" evidence="14">
    <location>
        <begin position="190"/>
        <end position="243"/>
    </location>
</feature>
<dbReference type="Pfam" id="PF00512">
    <property type="entry name" value="HisKA"/>
    <property type="match status" value="1"/>
</dbReference>
<evidence type="ECO:0000313" key="16">
    <source>
        <dbReference type="Proteomes" id="UP000612899"/>
    </source>
</evidence>
<protein>
    <recommendedName>
        <fullName evidence="3">histidine kinase</fullName>
        <ecNumber evidence="3">2.7.13.3</ecNumber>
    </recommendedName>
</protein>
<evidence type="ECO:0000256" key="10">
    <source>
        <dbReference type="ARBA" id="ARBA00023136"/>
    </source>
</evidence>
<dbReference type="AlphaFoldDB" id="A0A8J3VF48"/>